<evidence type="ECO:0000256" key="1">
    <source>
        <dbReference type="ARBA" id="ARBA00000085"/>
    </source>
</evidence>
<dbReference type="Gene3D" id="3.30.565.10">
    <property type="entry name" value="Histidine kinase-like ATPase, C-terminal domain"/>
    <property type="match status" value="1"/>
</dbReference>
<dbReference type="PANTHER" id="PTHR43065">
    <property type="entry name" value="SENSOR HISTIDINE KINASE"/>
    <property type="match status" value="1"/>
</dbReference>
<dbReference type="PRINTS" id="PR00344">
    <property type="entry name" value="BCTRLSENSOR"/>
</dbReference>
<name>R9GR23_9SPHI</name>
<dbReference type="InterPro" id="IPR005467">
    <property type="entry name" value="His_kinase_dom"/>
</dbReference>
<dbReference type="InterPro" id="IPR004358">
    <property type="entry name" value="Sig_transdc_His_kin-like_C"/>
</dbReference>
<evidence type="ECO:0000259" key="3">
    <source>
        <dbReference type="PROSITE" id="PS50042"/>
    </source>
</evidence>
<feature type="domain" description="Histidine kinase" evidence="4">
    <location>
        <begin position="291"/>
        <end position="466"/>
    </location>
</feature>
<dbReference type="AlphaFoldDB" id="R9GR23"/>
<keyword evidence="6" id="KW-1185">Reference proteome</keyword>
<reference evidence="5 6" key="1">
    <citation type="journal article" date="2013" name="Genome Announc.">
        <title>Draft Genome Sequence of Arcticibacter svalbardensis Strain MN12-7T, a Member of the Family Sphingobacteriaceae Isolated from an Arctic Soil Sample.</title>
        <authorList>
            <person name="Shivaji S."/>
            <person name="Ara S."/>
            <person name="Prasad S."/>
            <person name="Manasa B.P."/>
            <person name="Begum Z."/>
            <person name="Singh A."/>
            <person name="Kumar Pinnaka A."/>
        </authorList>
    </citation>
    <scope>NUCLEOTIDE SEQUENCE [LARGE SCALE GENOMIC DNA]</scope>
    <source>
        <strain evidence="5 6">MN12-7</strain>
    </source>
</reference>
<dbReference type="eggNOG" id="COG4191">
    <property type="taxonomic scope" value="Bacteria"/>
</dbReference>
<dbReference type="EC" id="2.7.13.3" evidence="2"/>
<dbReference type="InterPro" id="IPR018490">
    <property type="entry name" value="cNMP-bd_dom_sf"/>
</dbReference>
<keyword evidence="5" id="KW-0808">Transferase</keyword>
<dbReference type="InterPro" id="IPR014710">
    <property type="entry name" value="RmlC-like_jellyroll"/>
</dbReference>
<dbReference type="SMART" id="SM00387">
    <property type="entry name" value="HATPase_c"/>
    <property type="match status" value="1"/>
</dbReference>
<evidence type="ECO:0000313" key="6">
    <source>
        <dbReference type="Proteomes" id="UP000014174"/>
    </source>
</evidence>
<evidence type="ECO:0000259" key="4">
    <source>
        <dbReference type="PROSITE" id="PS50109"/>
    </source>
</evidence>
<dbReference type="RefSeq" id="WP_016195759.1">
    <property type="nucleotide sequence ID" value="NZ_AQPN01000090.1"/>
</dbReference>
<comment type="caution">
    <text evidence="5">The sequence shown here is derived from an EMBL/GenBank/DDBJ whole genome shotgun (WGS) entry which is preliminary data.</text>
</comment>
<evidence type="ECO:0000256" key="2">
    <source>
        <dbReference type="ARBA" id="ARBA00012438"/>
    </source>
</evidence>
<dbReference type="SUPFAM" id="SSF55874">
    <property type="entry name" value="ATPase domain of HSP90 chaperone/DNA topoisomerase II/histidine kinase"/>
    <property type="match status" value="1"/>
</dbReference>
<dbReference type="Gene3D" id="1.10.287.130">
    <property type="match status" value="1"/>
</dbReference>
<dbReference type="Proteomes" id="UP000014174">
    <property type="component" value="Unassembled WGS sequence"/>
</dbReference>
<comment type="catalytic activity">
    <reaction evidence="1">
        <text>ATP + protein L-histidine = ADP + protein N-phospho-L-histidine.</text>
        <dbReference type="EC" id="2.7.13.3"/>
    </reaction>
</comment>
<dbReference type="InterPro" id="IPR036890">
    <property type="entry name" value="HATPase_C_sf"/>
</dbReference>
<sequence>MNVLTTEWLQTIEAIKDVPIEQLQWLLDNSTLVKLEEGDYLFNQGDPIKGTFVVISGIIKLSIKQNNELREITNFESKSITGHLPFSRGKFSNGIGQAILPTELLFLPMKKTEEMIHNQFELTQALVHIMTSRVRDFTALEQQNEKMMALGKLSAGLAHELNNPAVAVVRGSISLKKHLHLIPETFKLIMSLKMSEEEIDIVNVKLFELLNREEKPALTLMQRSNLEDEFSDWLEANQVRNCPEIAETFVDFGFTLDDLDYFKAHIAQESLNAGFKWMNNQLITEKMVTDIVEASQRISKLVGSVKNFTHMDQGRDKQYADIHNGIRNTLTMLEHKIRKGNVEVIQNFDTTIPPVKAMIGELNQVWTNLIDNALDAMEMNGKGVLEIKTRQDKNDVKVSVIDNGSGISKEAIYKIFDPFYTTKDVGKGTGLGLDVVNRIVKSHRGSVNVNSVVNRTEFVVCFPIDN</sequence>
<dbReference type="Pfam" id="PF00027">
    <property type="entry name" value="cNMP_binding"/>
    <property type="match status" value="1"/>
</dbReference>
<dbReference type="PANTHER" id="PTHR43065:SF48">
    <property type="entry name" value="HISTIDINE KINASE"/>
    <property type="match status" value="1"/>
</dbReference>
<keyword evidence="5" id="KW-0418">Kinase</keyword>
<dbReference type="GO" id="GO:0004673">
    <property type="term" value="F:protein histidine kinase activity"/>
    <property type="evidence" value="ECO:0007669"/>
    <property type="project" value="UniProtKB-EC"/>
</dbReference>
<dbReference type="EMBL" id="AQPN01000090">
    <property type="protein sequence ID" value="EOR94287.1"/>
    <property type="molecule type" value="Genomic_DNA"/>
</dbReference>
<dbReference type="STRING" id="1150600.ADIARSV_2528"/>
<dbReference type="Gene3D" id="2.60.120.10">
    <property type="entry name" value="Jelly Rolls"/>
    <property type="match status" value="1"/>
</dbReference>
<dbReference type="InterPro" id="IPR003594">
    <property type="entry name" value="HATPase_dom"/>
</dbReference>
<dbReference type="InterPro" id="IPR000595">
    <property type="entry name" value="cNMP-bd_dom"/>
</dbReference>
<dbReference type="PATRIC" id="fig|1150600.3.peg.2502"/>
<proteinExistence type="predicted"/>
<organism evidence="5 6">
    <name type="scientific">Arcticibacter svalbardensis MN12-7</name>
    <dbReference type="NCBI Taxonomy" id="1150600"/>
    <lineage>
        <taxon>Bacteria</taxon>
        <taxon>Pseudomonadati</taxon>
        <taxon>Bacteroidota</taxon>
        <taxon>Sphingobacteriia</taxon>
        <taxon>Sphingobacteriales</taxon>
        <taxon>Sphingobacteriaceae</taxon>
        <taxon>Arcticibacter</taxon>
    </lineage>
</organism>
<feature type="domain" description="Cyclic nucleotide-binding" evidence="3">
    <location>
        <begin position="14"/>
        <end position="84"/>
    </location>
</feature>
<protein>
    <recommendedName>
        <fullName evidence="2">histidine kinase</fullName>
        <ecNumber evidence="2">2.7.13.3</ecNumber>
    </recommendedName>
</protein>
<accession>R9GR23</accession>
<dbReference type="Pfam" id="PF02518">
    <property type="entry name" value="HATPase_c"/>
    <property type="match status" value="1"/>
</dbReference>
<gene>
    <name evidence="5" type="ORF">ADIARSV_2528</name>
</gene>
<dbReference type="CDD" id="cd00038">
    <property type="entry name" value="CAP_ED"/>
    <property type="match status" value="1"/>
</dbReference>
<dbReference type="PROSITE" id="PS50042">
    <property type="entry name" value="CNMP_BINDING_3"/>
    <property type="match status" value="1"/>
</dbReference>
<dbReference type="eggNOG" id="COG2905">
    <property type="taxonomic scope" value="Bacteria"/>
</dbReference>
<evidence type="ECO:0000313" key="5">
    <source>
        <dbReference type="EMBL" id="EOR94287.1"/>
    </source>
</evidence>
<dbReference type="OrthoDB" id="9806995at2"/>
<dbReference type="PROSITE" id="PS50109">
    <property type="entry name" value="HIS_KIN"/>
    <property type="match status" value="1"/>
</dbReference>
<dbReference type="SUPFAM" id="SSF51206">
    <property type="entry name" value="cAMP-binding domain-like"/>
    <property type="match status" value="1"/>
</dbReference>